<evidence type="ECO:0000313" key="2">
    <source>
        <dbReference type="Proteomes" id="UP000827261"/>
    </source>
</evidence>
<dbReference type="Proteomes" id="UP000827261">
    <property type="component" value="Segment"/>
</dbReference>
<accession>A0AAE8BI55</accession>
<reference evidence="1" key="1">
    <citation type="submission" date="2021-06" db="EMBL/GenBank/DDBJ databases">
        <title>Complete genome sequence of Stenotrophomonas maltophilia phage Philippe.</title>
        <authorList>
            <person name="Vallavanatt I."/>
            <person name="Bartz M."/>
            <person name="Clark J."/>
            <person name="Burrowes B."/>
            <person name="Liu M."/>
            <person name="Gill J."/>
        </authorList>
    </citation>
    <scope>NUCLEOTIDE SEQUENCE</scope>
</reference>
<dbReference type="EMBL" id="MZ326861">
    <property type="protein sequence ID" value="QYW02290.1"/>
    <property type="molecule type" value="Genomic_DNA"/>
</dbReference>
<proteinExistence type="predicted"/>
<keyword evidence="2" id="KW-1185">Reference proteome</keyword>
<organism evidence="1 2">
    <name type="scientific">Stenotrophomonas phage Philippe</name>
    <dbReference type="NCBI Taxonomy" id="2859655"/>
    <lineage>
        <taxon>Viruses</taxon>
        <taxon>Duplodnaviria</taxon>
        <taxon>Heunggongvirae</taxon>
        <taxon>Uroviricota</taxon>
        <taxon>Caudoviricetes</taxon>
        <taxon>Schitoviridae</taxon>
        <taxon>Philippevirus</taxon>
        <taxon>Philippevirus philippe</taxon>
    </lineage>
</organism>
<protein>
    <submittedName>
        <fullName evidence="1">Terminase small subunit</fullName>
    </submittedName>
</protein>
<sequence length="229" mass="25106">MSNNLTVQDIAEALPSNLKGAANQQLADLINNVCQDPEVAEHVRNNFMSYTRVLQEGKFKVEDYLNAVVFVSYRLGGLSNQEAWQKTFPQRHAALVAKGTSAKDISSHVSMYSRGKLVNAILEKSLVPFWVLNQDARQKALNVQIELMMGANSEMVRMQAANSVLVHTDKPKDTAAAVQITINESDGMAALKKQMNDLALTQIRTIEGGVSPKDVAALPLIIDGESQRV</sequence>
<gene>
    <name evidence="1" type="ORF">CPT_Philippe_097</name>
</gene>
<evidence type="ECO:0000313" key="1">
    <source>
        <dbReference type="EMBL" id="QYW02290.1"/>
    </source>
</evidence>
<name>A0AAE8BI55_9CAUD</name>